<dbReference type="EMBL" id="JABVEC010000030">
    <property type="protein sequence ID" value="MBC6469681.1"/>
    <property type="molecule type" value="Genomic_DNA"/>
</dbReference>
<dbReference type="Gene3D" id="1.25.10.10">
    <property type="entry name" value="Leucine-rich Repeat Variant"/>
    <property type="match status" value="1"/>
</dbReference>
<dbReference type="Proteomes" id="UP000805614">
    <property type="component" value="Unassembled WGS sequence"/>
</dbReference>
<organism evidence="1 2">
    <name type="scientific">Actinomadura alba</name>
    <dbReference type="NCBI Taxonomy" id="406431"/>
    <lineage>
        <taxon>Bacteria</taxon>
        <taxon>Bacillati</taxon>
        <taxon>Actinomycetota</taxon>
        <taxon>Actinomycetes</taxon>
        <taxon>Streptosporangiales</taxon>
        <taxon>Thermomonosporaceae</taxon>
        <taxon>Actinomadura</taxon>
    </lineage>
</organism>
<keyword evidence="2" id="KW-1185">Reference proteome</keyword>
<accession>A0ABR7LXV0</accession>
<comment type="caution">
    <text evidence="1">The sequence shown here is derived from an EMBL/GenBank/DDBJ whole genome shotgun (WGS) entry which is preliminary data.</text>
</comment>
<reference evidence="1 2" key="1">
    <citation type="submission" date="2020-06" db="EMBL/GenBank/DDBJ databases">
        <title>Actinomadura xiongansis sp. nov., isolated from soil of Baiyangdian.</title>
        <authorList>
            <person name="Zhang X."/>
        </authorList>
    </citation>
    <scope>NUCLEOTIDE SEQUENCE [LARGE SCALE GENOMIC DNA]</scope>
    <source>
        <strain evidence="1 2">HBUM206468</strain>
    </source>
</reference>
<protein>
    <recommendedName>
        <fullName evidence="3">HEAT repeat domain-containing protein</fullName>
    </recommendedName>
</protein>
<dbReference type="SUPFAM" id="SSF48371">
    <property type="entry name" value="ARM repeat"/>
    <property type="match status" value="1"/>
</dbReference>
<gene>
    <name evidence="1" type="ORF">HKK74_29940</name>
</gene>
<dbReference type="InterPro" id="IPR016024">
    <property type="entry name" value="ARM-type_fold"/>
</dbReference>
<name>A0ABR7LXV0_9ACTN</name>
<dbReference type="InterPro" id="IPR011989">
    <property type="entry name" value="ARM-like"/>
</dbReference>
<proteinExistence type="predicted"/>
<dbReference type="RefSeq" id="WP_187246729.1">
    <property type="nucleotide sequence ID" value="NZ_BAAAOK010000006.1"/>
</dbReference>
<evidence type="ECO:0008006" key="3">
    <source>
        <dbReference type="Google" id="ProtNLM"/>
    </source>
</evidence>
<sequence length="404" mass="44791">MPIGWDVLVKTDWSRLSHAYGPAIDTPGHLRRLVGDDEDGWSEAIGHLFGSVTHQSSIYPATAPVALVVAGLLPDPRLARLVPSKWREPEPIRAHLLGFLSAVAEGTEPDRTEDQLWDAYCGPRDADPDDPWSSSSDPESGRMDFQAILDCRTIAPALLQPVLGCLRDDDVVVRVAAADTAAALIQVPTLTSRRAEIIEKLEWIVRVADDYYERAKVLLELGRLGAVDRVFLADPHPGIRLCAATASNMIDDRNATREIMDALIDPDAVPDWYPDFNLLLFNDPWNLLVDHAIRRTEDFDELLPVALSLVARATRESGDSDWGPLLEAAFPEPFSETGSLTDAQRAYLHALIANEDIWRPVPPPKTPLENPWETGKRPDYLFARVGLPYDRDFLRAIAGPPGPW</sequence>
<evidence type="ECO:0000313" key="2">
    <source>
        <dbReference type="Proteomes" id="UP000805614"/>
    </source>
</evidence>
<evidence type="ECO:0000313" key="1">
    <source>
        <dbReference type="EMBL" id="MBC6469681.1"/>
    </source>
</evidence>